<keyword evidence="2" id="KW-1185">Reference proteome</keyword>
<dbReference type="OrthoDB" id="9791073at2"/>
<name>A0A2P2ECF9_9PROT</name>
<dbReference type="EMBL" id="BFBR01000007">
    <property type="protein sequence ID" value="GBF58749.1"/>
    <property type="molecule type" value="Genomic_DNA"/>
</dbReference>
<dbReference type="Gene3D" id="3.40.50.1000">
    <property type="entry name" value="HAD superfamily/HAD-like"/>
    <property type="match status" value="2"/>
</dbReference>
<reference evidence="1 2" key="1">
    <citation type="journal article" date="2018" name="Genome Announc.">
        <title>Draft Genome Sequence of "Candidatus Phycosocius bacilliformis," an Alphaproteobacterial Ectosymbiont of the Hydrocarbon-Producing Green Alga Botryococcus braunii.</title>
        <authorList>
            <person name="Tanabe Y."/>
            <person name="Yamaguchi H."/>
            <person name="Watanabe M.M."/>
        </authorList>
    </citation>
    <scope>NUCLEOTIDE SEQUENCE [LARGE SCALE GENOMIC DNA]</scope>
    <source>
        <strain evidence="1 2">BOTRYCO-2</strain>
    </source>
</reference>
<protein>
    <submittedName>
        <fullName evidence="1">Acid sugar phosphatase</fullName>
    </submittedName>
</protein>
<sequence length="284" mass="30126">MTTRIISALADIADHYDAVLCDVWGVIHNGRAAYLAACDALAGFRDAGKPVVLISNAPRPSSFIPRQLDALGVRRDAWDAIVTSGDATRAEIEKRGPRAYKIGPSKDEGLYDGLPVDFRAAETADYVICTGLRDELAEPPESYRAELAGLATRNLPFICANPDRVVQFGGHLIPCAGALADIYEELGGPVIMAGKPHAPIYDLTIAAAERLAGKSLERSRLLCIGDGVQTDVAGAHGQKLDCLFVAGGIHAAELSNAEGLDPAKVDAFLAAYRVHARWAIGELA</sequence>
<proteinExistence type="predicted"/>
<dbReference type="GO" id="GO:0016791">
    <property type="term" value="F:phosphatase activity"/>
    <property type="evidence" value="ECO:0007669"/>
    <property type="project" value="TreeGrafter"/>
</dbReference>
<dbReference type="GO" id="GO:0005737">
    <property type="term" value="C:cytoplasm"/>
    <property type="evidence" value="ECO:0007669"/>
    <property type="project" value="TreeGrafter"/>
</dbReference>
<dbReference type="PANTHER" id="PTHR19288:SF90">
    <property type="entry name" value="OS08G0542600 PROTEIN"/>
    <property type="match status" value="1"/>
</dbReference>
<evidence type="ECO:0000313" key="2">
    <source>
        <dbReference type="Proteomes" id="UP000245086"/>
    </source>
</evidence>
<dbReference type="AlphaFoldDB" id="A0A2P2ECF9"/>
<dbReference type="InterPro" id="IPR006357">
    <property type="entry name" value="HAD-SF_hydro_IIA"/>
</dbReference>
<dbReference type="Proteomes" id="UP000245086">
    <property type="component" value="Unassembled WGS sequence"/>
</dbReference>
<dbReference type="Pfam" id="PF13242">
    <property type="entry name" value="Hydrolase_like"/>
    <property type="match status" value="1"/>
</dbReference>
<dbReference type="Pfam" id="PF13344">
    <property type="entry name" value="Hydrolase_6"/>
    <property type="match status" value="1"/>
</dbReference>
<gene>
    <name evidence="1" type="primary">yutF</name>
    <name evidence="1" type="ORF">PbB2_02437</name>
</gene>
<dbReference type="InterPro" id="IPR006356">
    <property type="entry name" value="HAD-SF_hydro_IIA_hyp3"/>
</dbReference>
<dbReference type="InterPro" id="IPR023214">
    <property type="entry name" value="HAD_sf"/>
</dbReference>
<dbReference type="SUPFAM" id="SSF56784">
    <property type="entry name" value="HAD-like"/>
    <property type="match status" value="1"/>
</dbReference>
<dbReference type="RefSeq" id="WP_108985598.1">
    <property type="nucleotide sequence ID" value="NZ_BFBR01000007.1"/>
</dbReference>
<dbReference type="PANTHER" id="PTHR19288">
    <property type="entry name" value="4-NITROPHENYLPHOSPHATASE-RELATED"/>
    <property type="match status" value="1"/>
</dbReference>
<dbReference type="NCBIfam" id="TIGR01460">
    <property type="entry name" value="HAD-SF-IIA"/>
    <property type="match status" value="1"/>
</dbReference>
<organism evidence="1 2">
    <name type="scientific">Candidatus Phycosocius bacilliformis</name>
    <dbReference type="NCBI Taxonomy" id="1445552"/>
    <lineage>
        <taxon>Bacteria</taxon>
        <taxon>Pseudomonadati</taxon>
        <taxon>Pseudomonadota</taxon>
        <taxon>Alphaproteobacteria</taxon>
        <taxon>Caulobacterales</taxon>
        <taxon>Caulobacterales incertae sedis</taxon>
        <taxon>Candidatus Phycosocius</taxon>
    </lineage>
</organism>
<evidence type="ECO:0000313" key="1">
    <source>
        <dbReference type="EMBL" id="GBF58749.1"/>
    </source>
</evidence>
<dbReference type="CDD" id="cd07525">
    <property type="entry name" value="HAD_like"/>
    <property type="match status" value="1"/>
</dbReference>
<comment type="caution">
    <text evidence="1">The sequence shown here is derived from an EMBL/GenBank/DDBJ whole genome shotgun (WGS) entry which is preliminary data.</text>
</comment>
<accession>A0A2P2ECF9</accession>
<dbReference type="InterPro" id="IPR036412">
    <property type="entry name" value="HAD-like_sf"/>
</dbReference>
<dbReference type="NCBIfam" id="TIGR01459">
    <property type="entry name" value="HAD-SF-IIA-hyp4"/>
    <property type="match status" value="1"/>
</dbReference>